<protein>
    <submittedName>
        <fullName evidence="1">Uncharacterized protein</fullName>
    </submittedName>
</protein>
<reference evidence="1" key="1">
    <citation type="submission" date="2018-06" db="EMBL/GenBank/DDBJ databases">
        <authorList>
            <person name="Zhirakovskaya E."/>
        </authorList>
    </citation>
    <scope>NUCLEOTIDE SEQUENCE</scope>
</reference>
<dbReference type="InterPro" id="IPR011990">
    <property type="entry name" value="TPR-like_helical_dom_sf"/>
</dbReference>
<dbReference type="AlphaFoldDB" id="A0A3B0XTY4"/>
<evidence type="ECO:0000313" key="1">
    <source>
        <dbReference type="EMBL" id="VAW68210.1"/>
    </source>
</evidence>
<name>A0A3B0XTY4_9ZZZZ</name>
<sequence length="420" mass="47433">MFRRILASACLCATLAMQTSIAEEAVDPETLFSEAMKYRNNGELFRAIEIFETILNNQPGLNRARLELAISYHLTRRYEDAKQQLTQVLNDPETPDEVKLSITAYIAQLSGDIKTAAERNTSSFYLSLGGFSDSNINLGPGKDIQDIDPSVVENSGSGGQFMFSWSQRSRASQALHIGQSIVDFEWLTQATAYSKAYASGDSNFNLSVLTLNTGPALIAEDKWRTAFNIKLDRLYFGNDAYATYVGINPFYTYSIFKDLEITFENTTTARDYDQQVDQGLRGTMTSWSMDLAKFYAQQSIGIQAGVRYHDNGAKDGYQHYTGAEAYLGGQMPAWKNARTYLTLSSRDYRYKASDTNAGFTEKRDETEYMAILGVSHDFRSGALKSWTLNAQYSYTDNKSNLTEFAYDRSIFELSMRRYFF</sequence>
<dbReference type="EMBL" id="UOFI01000116">
    <property type="protein sequence ID" value="VAW68210.1"/>
    <property type="molecule type" value="Genomic_DNA"/>
</dbReference>
<dbReference type="Gene3D" id="1.25.40.10">
    <property type="entry name" value="Tetratricopeptide repeat domain"/>
    <property type="match status" value="1"/>
</dbReference>
<dbReference type="SUPFAM" id="SSF48452">
    <property type="entry name" value="TPR-like"/>
    <property type="match status" value="1"/>
</dbReference>
<accession>A0A3B0XTY4</accession>
<organism evidence="1">
    <name type="scientific">hydrothermal vent metagenome</name>
    <dbReference type="NCBI Taxonomy" id="652676"/>
    <lineage>
        <taxon>unclassified sequences</taxon>
        <taxon>metagenomes</taxon>
        <taxon>ecological metagenomes</taxon>
    </lineage>
</organism>
<proteinExistence type="predicted"/>
<gene>
    <name evidence="1" type="ORF">MNBD_GAMMA09-1793</name>
</gene>